<dbReference type="Pfam" id="PF00497">
    <property type="entry name" value="SBP_bac_3"/>
    <property type="match status" value="1"/>
</dbReference>
<dbReference type="EMBL" id="PVWO01000111">
    <property type="protein sequence ID" value="PSB56717.1"/>
    <property type="molecule type" value="Genomic_DNA"/>
</dbReference>
<organism evidence="4 5">
    <name type="scientific">Chamaesiphon polymorphus CCALA 037</name>
    <dbReference type="NCBI Taxonomy" id="2107692"/>
    <lineage>
        <taxon>Bacteria</taxon>
        <taxon>Bacillati</taxon>
        <taxon>Cyanobacteriota</taxon>
        <taxon>Cyanophyceae</taxon>
        <taxon>Gomontiellales</taxon>
        <taxon>Chamaesiphonaceae</taxon>
        <taxon>Chamaesiphon</taxon>
    </lineage>
</organism>
<feature type="domain" description="Ionotropic glutamate receptor C-terminal" evidence="3">
    <location>
        <begin position="70"/>
        <end position="289"/>
    </location>
</feature>
<reference evidence="4 5" key="1">
    <citation type="submission" date="2018-03" db="EMBL/GenBank/DDBJ databases">
        <title>The ancient ancestry and fast evolution of plastids.</title>
        <authorList>
            <person name="Moore K.R."/>
            <person name="Magnabosco C."/>
            <person name="Momper L."/>
            <person name="Gold D.A."/>
            <person name="Bosak T."/>
            <person name="Fournier G.P."/>
        </authorList>
    </citation>
    <scope>NUCLEOTIDE SEQUENCE [LARGE SCALE GENOMIC DNA]</scope>
    <source>
        <strain evidence="4 5">CCALA 037</strain>
    </source>
</reference>
<feature type="domain" description="Solute-binding protein family 3/N-terminal" evidence="2">
    <location>
        <begin position="70"/>
        <end position="290"/>
    </location>
</feature>
<evidence type="ECO:0000259" key="2">
    <source>
        <dbReference type="SMART" id="SM00062"/>
    </source>
</evidence>
<protein>
    <submittedName>
        <fullName evidence="4">ABC transporter substrate-binding protein</fullName>
    </submittedName>
</protein>
<dbReference type="InterPro" id="IPR001638">
    <property type="entry name" value="Solute-binding_3/MltF_N"/>
</dbReference>
<name>A0A2T1GGD4_9CYAN</name>
<keyword evidence="5" id="KW-1185">Reference proteome</keyword>
<dbReference type="Gene3D" id="3.40.190.10">
    <property type="entry name" value="Periplasmic binding protein-like II"/>
    <property type="match status" value="2"/>
</dbReference>
<dbReference type="GO" id="GO:0015276">
    <property type="term" value="F:ligand-gated monoatomic ion channel activity"/>
    <property type="evidence" value="ECO:0007669"/>
    <property type="project" value="InterPro"/>
</dbReference>
<evidence type="ECO:0000313" key="4">
    <source>
        <dbReference type="EMBL" id="PSB56717.1"/>
    </source>
</evidence>
<accession>A0A2T1GGD4</accession>
<dbReference type="SMART" id="SM00062">
    <property type="entry name" value="PBPb"/>
    <property type="match status" value="1"/>
</dbReference>
<dbReference type="RefSeq" id="WP_106304098.1">
    <property type="nucleotide sequence ID" value="NZ_PVWO01000111.1"/>
</dbReference>
<evidence type="ECO:0000256" key="1">
    <source>
        <dbReference type="ARBA" id="ARBA00022729"/>
    </source>
</evidence>
<dbReference type="InterPro" id="IPR001320">
    <property type="entry name" value="Iontro_rcpt_C"/>
</dbReference>
<keyword evidence="1" id="KW-0732">Signal</keyword>
<dbReference type="PROSITE" id="PS51257">
    <property type="entry name" value="PROKAR_LIPOPROTEIN"/>
    <property type="match status" value="1"/>
</dbReference>
<evidence type="ECO:0000313" key="5">
    <source>
        <dbReference type="Proteomes" id="UP000238937"/>
    </source>
</evidence>
<comment type="caution">
    <text evidence="4">The sequence shown here is derived from an EMBL/GenBank/DDBJ whole genome shotgun (WGS) entry which is preliminary data.</text>
</comment>
<dbReference type="PANTHER" id="PTHR35936">
    <property type="entry name" value="MEMBRANE-BOUND LYTIC MUREIN TRANSGLYCOSYLASE F"/>
    <property type="match status" value="1"/>
</dbReference>
<dbReference type="GO" id="GO:0016020">
    <property type="term" value="C:membrane"/>
    <property type="evidence" value="ECO:0007669"/>
    <property type="project" value="InterPro"/>
</dbReference>
<dbReference type="Proteomes" id="UP000238937">
    <property type="component" value="Unassembled WGS sequence"/>
</dbReference>
<evidence type="ECO:0000259" key="3">
    <source>
        <dbReference type="SMART" id="SM00079"/>
    </source>
</evidence>
<dbReference type="PANTHER" id="PTHR35936:SF37">
    <property type="entry name" value="AMINO ACID ABC TRANSPORTER SUBSTRATE-BINDING PROTEIN"/>
    <property type="match status" value="1"/>
</dbReference>
<dbReference type="SUPFAM" id="SSF53850">
    <property type="entry name" value="Periplasmic binding protein-like II"/>
    <property type="match status" value="1"/>
</dbReference>
<sequence length="298" mass="31992">MVQVFKEFLPNRWHRAIVLFFASLLLSVSIASCSGSSTSATKMAIINTAEVVPPKGIPGQTLNKIMAAGTVRVAVPDDFPPFGSMSPKMTLRGYDIDVANEIAKGLKVNLELIPAIGNYRVPFLQTNRADLVISSLGKNKDRAKIIDFSQPYAPFFSGVYGLPESAVKSAEDLKGKTIGVAQGSLEDLELSKLSSETITVKRFANNSLTAAALVSGQVPLIATGNVVAAKITKDNPAQNIEKKYIMKNSPCYVGIRKGDAQLVAKVDAIITAMKQSGKLNELSLKWFNEPLPDLTPPA</sequence>
<dbReference type="AlphaFoldDB" id="A0A2T1GGD4"/>
<dbReference type="CDD" id="cd01072">
    <property type="entry name" value="PBP2_SMa0082_like"/>
    <property type="match status" value="1"/>
</dbReference>
<dbReference type="SMART" id="SM00079">
    <property type="entry name" value="PBPe"/>
    <property type="match status" value="1"/>
</dbReference>
<gene>
    <name evidence="4" type="ORF">C7B77_10965</name>
</gene>
<dbReference type="OrthoDB" id="9777941at2"/>
<proteinExistence type="predicted"/>